<keyword evidence="2" id="KW-0479">Metal-binding</keyword>
<keyword evidence="5" id="KW-0862">Zinc</keyword>
<dbReference type="GO" id="GO:0005634">
    <property type="term" value="C:nucleus"/>
    <property type="evidence" value="ECO:0007669"/>
    <property type="project" value="UniProtKB-SubCell"/>
</dbReference>
<dbReference type="FunFam" id="3.30.160.60:FF:001102">
    <property type="entry name" value="Transcription factor IIIA"/>
    <property type="match status" value="2"/>
</dbReference>
<feature type="domain" description="C2H2-type" evidence="11">
    <location>
        <begin position="386"/>
        <end position="416"/>
    </location>
</feature>
<dbReference type="GO" id="GO:0000978">
    <property type="term" value="F:RNA polymerase II cis-regulatory region sequence-specific DNA binding"/>
    <property type="evidence" value="ECO:0007669"/>
    <property type="project" value="UniProtKB-ARBA"/>
</dbReference>
<dbReference type="EMBL" id="JABELV010000081">
    <property type="protein sequence ID" value="KAG7531849.1"/>
    <property type="molecule type" value="Genomic_DNA"/>
</dbReference>
<comment type="caution">
    <text evidence="12">The sequence shown here is derived from an EMBL/GenBank/DDBJ whole genome shotgun (WGS) entry which is preliminary data.</text>
</comment>
<dbReference type="Proteomes" id="UP000812966">
    <property type="component" value="Unassembled WGS sequence"/>
</dbReference>
<accession>A0A8K0JPW7</accession>
<keyword evidence="6" id="KW-0805">Transcription regulation</keyword>
<dbReference type="SUPFAM" id="SSF57667">
    <property type="entry name" value="beta-beta-alpha zinc fingers"/>
    <property type="match status" value="4"/>
</dbReference>
<protein>
    <recommendedName>
        <fullName evidence="11">C2H2-type domain-containing protein</fullName>
    </recommendedName>
</protein>
<feature type="domain" description="C2H2-type" evidence="11">
    <location>
        <begin position="167"/>
        <end position="191"/>
    </location>
</feature>
<feature type="domain" description="C2H2-type" evidence="11">
    <location>
        <begin position="105"/>
        <end position="134"/>
    </location>
</feature>
<feature type="domain" description="C2H2-type" evidence="11">
    <location>
        <begin position="228"/>
        <end position="257"/>
    </location>
</feature>
<sequence>MIVLSTPTSLPPAFQPLVADDHDRPSGRARAPRSYTDEYDSNLPPESTDDENNSDDPDYLPIVDEPTTLAVSSPKGKPRPQSKPRSRSQSRARELSTPAIGEKRYICEEEGCGKSFAKPAKLKEHALSHTGERPFTCPHPTCMSSYTRLNHLQRHLLTHKDPESKEFECQEEGCGKKFWTREKLKRHELTHLECPHCQSTFHKHTKLRTHVLDVHRDQADDEPRFRPFKCQVEGCEWSFETAQRLKMHGKVHQSKRYTCSHRDHTDSLPSFSKWSDLQAHIKTEHPPVCPYEACHGRAFKSNKNLREHVKVHIDRGDILGTNPSSSSRHSPSPAPAPGRTTRASSEAAVSRGRKRTRDPDYVDLDEDSERHTRRLKRTESDVGKNWMCNEPECDKQFKTKRALAVHHSTAHLGLRPFACPHAECGNAYGHKHLLQRHIAARHRESSVSIGSEAAAGPTSIPVADLPKFLVQPPKPEPSGGSLLTGMHALQKMANKALACPCTSVELGNEGERCQQRFGRVYDVKRHVRKIHGLELSESEVRLMLGDVEGGDLVIEA</sequence>
<keyword evidence="13" id="KW-1185">Reference proteome</keyword>
<evidence type="ECO:0000256" key="1">
    <source>
        <dbReference type="ARBA" id="ARBA00004123"/>
    </source>
</evidence>
<feature type="domain" description="C2H2-type" evidence="11">
    <location>
        <begin position="417"/>
        <end position="447"/>
    </location>
</feature>
<dbReference type="PROSITE" id="PS00028">
    <property type="entry name" value="ZINC_FINGER_C2H2_1"/>
    <property type="match status" value="7"/>
</dbReference>
<dbReference type="Pfam" id="PF00096">
    <property type="entry name" value="zf-C2H2"/>
    <property type="match status" value="2"/>
</dbReference>
<dbReference type="AlphaFoldDB" id="A0A8K0JPW7"/>
<reference evidence="12" key="1">
    <citation type="submission" date="2020-04" db="EMBL/GenBank/DDBJ databases">
        <title>Analysis of mating type loci in Filobasidium floriforme.</title>
        <authorList>
            <person name="Nowrousian M."/>
        </authorList>
    </citation>
    <scope>NUCLEOTIDE SEQUENCE</scope>
    <source>
        <strain evidence="12">CBS 6242</strain>
    </source>
</reference>
<dbReference type="GO" id="GO:0000981">
    <property type="term" value="F:DNA-binding transcription factor activity, RNA polymerase II-specific"/>
    <property type="evidence" value="ECO:0007669"/>
    <property type="project" value="UniProtKB-ARBA"/>
</dbReference>
<organism evidence="12 13">
    <name type="scientific">Filobasidium floriforme</name>
    <dbReference type="NCBI Taxonomy" id="5210"/>
    <lineage>
        <taxon>Eukaryota</taxon>
        <taxon>Fungi</taxon>
        <taxon>Dikarya</taxon>
        <taxon>Basidiomycota</taxon>
        <taxon>Agaricomycotina</taxon>
        <taxon>Tremellomycetes</taxon>
        <taxon>Filobasidiales</taxon>
        <taxon>Filobasidiaceae</taxon>
        <taxon>Filobasidium</taxon>
    </lineage>
</organism>
<keyword evidence="4 9" id="KW-0863">Zinc-finger</keyword>
<dbReference type="PROSITE" id="PS50157">
    <property type="entry name" value="ZINC_FINGER_C2H2_2"/>
    <property type="match status" value="7"/>
</dbReference>
<gene>
    <name evidence="12" type="ORF">FFLO_04075</name>
</gene>
<feature type="region of interest" description="Disordered" evidence="10">
    <location>
        <begin position="1"/>
        <end position="97"/>
    </location>
</feature>
<dbReference type="PANTHER" id="PTHR46179">
    <property type="entry name" value="ZINC FINGER PROTEIN"/>
    <property type="match status" value="1"/>
</dbReference>
<dbReference type="Gene3D" id="3.30.160.60">
    <property type="entry name" value="Classic Zinc Finger"/>
    <property type="match status" value="5"/>
</dbReference>
<dbReference type="FunFam" id="3.30.160.60:FF:000125">
    <property type="entry name" value="Putative zinc finger protein 143"/>
    <property type="match status" value="1"/>
</dbReference>
<evidence type="ECO:0000313" key="13">
    <source>
        <dbReference type="Proteomes" id="UP000812966"/>
    </source>
</evidence>
<feature type="compositionally biased region" description="Basic residues" evidence="10">
    <location>
        <begin position="76"/>
        <end position="90"/>
    </location>
</feature>
<evidence type="ECO:0000256" key="2">
    <source>
        <dbReference type="ARBA" id="ARBA00022723"/>
    </source>
</evidence>
<dbReference type="InterPro" id="IPR051061">
    <property type="entry name" value="Zinc_finger_trans_reg"/>
</dbReference>
<evidence type="ECO:0000256" key="10">
    <source>
        <dbReference type="SAM" id="MobiDB-lite"/>
    </source>
</evidence>
<dbReference type="InterPro" id="IPR036236">
    <property type="entry name" value="Znf_C2H2_sf"/>
</dbReference>
<evidence type="ECO:0000256" key="4">
    <source>
        <dbReference type="ARBA" id="ARBA00022771"/>
    </source>
</evidence>
<dbReference type="PANTHER" id="PTHR46179:SF13">
    <property type="entry name" value="C2H2-TYPE DOMAIN-CONTAINING PROTEIN"/>
    <property type="match status" value="1"/>
</dbReference>
<evidence type="ECO:0000256" key="3">
    <source>
        <dbReference type="ARBA" id="ARBA00022737"/>
    </source>
</evidence>
<dbReference type="GO" id="GO:0008270">
    <property type="term" value="F:zinc ion binding"/>
    <property type="evidence" value="ECO:0007669"/>
    <property type="project" value="UniProtKB-KW"/>
</dbReference>
<proteinExistence type="predicted"/>
<feature type="domain" description="C2H2-type" evidence="11">
    <location>
        <begin position="135"/>
        <end position="164"/>
    </location>
</feature>
<evidence type="ECO:0000313" key="12">
    <source>
        <dbReference type="EMBL" id="KAG7531849.1"/>
    </source>
</evidence>
<name>A0A8K0JPW7_9TREE</name>
<evidence type="ECO:0000259" key="11">
    <source>
        <dbReference type="PROSITE" id="PS50157"/>
    </source>
</evidence>
<evidence type="ECO:0000256" key="5">
    <source>
        <dbReference type="ARBA" id="ARBA00022833"/>
    </source>
</evidence>
<feature type="domain" description="C2H2-type" evidence="11">
    <location>
        <begin position="192"/>
        <end position="220"/>
    </location>
</feature>
<feature type="region of interest" description="Disordered" evidence="10">
    <location>
        <begin position="314"/>
        <end position="379"/>
    </location>
</feature>
<feature type="compositionally biased region" description="Acidic residues" evidence="10">
    <location>
        <begin position="47"/>
        <end position="58"/>
    </location>
</feature>
<dbReference type="InterPro" id="IPR013087">
    <property type="entry name" value="Znf_C2H2_type"/>
</dbReference>
<keyword evidence="7" id="KW-0804">Transcription</keyword>
<evidence type="ECO:0000256" key="7">
    <source>
        <dbReference type="ARBA" id="ARBA00023163"/>
    </source>
</evidence>
<comment type="subcellular location">
    <subcellularLocation>
        <location evidence="1">Nucleus</location>
    </subcellularLocation>
</comment>
<dbReference type="SMART" id="SM00355">
    <property type="entry name" value="ZnF_C2H2"/>
    <property type="match status" value="10"/>
</dbReference>
<keyword evidence="3" id="KW-0677">Repeat</keyword>
<keyword evidence="8" id="KW-0539">Nucleus</keyword>
<evidence type="ECO:0000256" key="6">
    <source>
        <dbReference type="ARBA" id="ARBA00023015"/>
    </source>
</evidence>
<evidence type="ECO:0000256" key="8">
    <source>
        <dbReference type="ARBA" id="ARBA00023242"/>
    </source>
</evidence>
<evidence type="ECO:0000256" key="9">
    <source>
        <dbReference type="PROSITE-ProRule" id="PRU00042"/>
    </source>
</evidence>